<evidence type="ECO:0000256" key="1">
    <source>
        <dbReference type="SAM" id="Phobius"/>
    </source>
</evidence>
<dbReference type="Proteomes" id="UP001596030">
    <property type="component" value="Unassembled WGS sequence"/>
</dbReference>
<feature type="transmembrane region" description="Helical" evidence="1">
    <location>
        <begin position="126"/>
        <end position="147"/>
    </location>
</feature>
<keyword evidence="1" id="KW-0472">Membrane</keyword>
<proteinExistence type="predicted"/>
<accession>A0ABV9D4V6</accession>
<dbReference type="Pfam" id="PF09948">
    <property type="entry name" value="PpoB2"/>
    <property type="match status" value="1"/>
</dbReference>
<keyword evidence="1" id="KW-1133">Transmembrane helix</keyword>
<organism evidence="2 3">
    <name type="scientific">Chromohalobacter sarecensis</name>
    <dbReference type="NCBI Taxonomy" id="245294"/>
    <lineage>
        <taxon>Bacteria</taxon>
        <taxon>Pseudomonadati</taxon>
        <taxon>Pseudomonadota</taxon>
        <taxon>Gammaproteobacteria</taxon>
        <taxon>Oceanospirillales</taxon>
        <taxon>Halomonadaceae</taxon>
        <taxon>Chromohalobacter</taxon>
    </lineage>
</organism>
<name>A0ABV9D4V6_9GAMM</name>
<feature type="transmembrane region" description="Helical" evidence="1">
    <location>
        <begin position="225"/>
        <end position="242"/>
    </location>
</feature>
<reference evidence="3" key="1">
    <citation type="journal article" date="2019" name="Int. J. Syst. Evol. Microbiol.">
        <title>The Global Catalogue of Microorganisms (GCM) 10K type strain sequencing project: providing services to taxonomists for standard genome sequencing and annotation.</title>
        <authorList>
            <consortium name="The Broad Institute Genomics Platform"/>
            <consortium name="The Broad Institute Genome Sequencing Center for Infectious Disease"/>
            <person name="Wu L."/>
            <person name="Ma J."/>
        </authorList>
    </citation>
    <scope>NUCLEOTIDE SEQUENCE [LARGE SCALE GENOMIC DNA]</scope>
    <source>
        <strain evidence="3">CGMCC 1.12121</strain>
    </source>
</reference>
<feature type="transmembrane region" description="Helical" evidence="1">
    <location>
        <begin position="88"/>
        <end position="106"/>
    </location>
</feature>
<dbReference type="RefSeq" id="WP_246968714.1">
    <property type="nucleotide sequence ID" value="NZ_JAKGAN010000002.1"/>
</dbReference>
<sequence length="243" mass="26795">MQVISLQTLRHGRALLLACLALAIAFSWWHLIHMTGRMPAMDIAMIFHPWATFAMWMVMMIGMMLPGAAPGILMFAASRPRESKGETLPYLFTLGYLLAWAGYSALATTAQWGLHTQGLLTPSQALSGNLLAGLLLMTAGVFQWTPWKQACLRRCRSPLGMLAEGLPTKRHRALTAGLRLGLYCAGSCWALMALMFVGGIMSLAWMALLTLIILLEKVIAPWKRLSDMLGLVLMAYGSWLLIM</sequence>
<keyword evidence="1" id="KW-0812">Transmembrane</keyword>
<dbReference type="EMBL" id="JBHSEU010000021">
    <property type="protein sequence ID" value="MFC4540255.1"/>
    <property type="molecule type" value="Genomic_DNA"/>
</dbReference>
<dbReference type="InterPro" id="IPR018688">
    <property type="entry name" value="PpoB2-like"/>
</dbReference>
<evidence type="ECO:0000313" key="3">
    <source>
        <dbReference type="Proteomes" id="UP001596030"/>
    </source>
</evidence>
<feature type="transmembrane region" description="Helical" evidence="1">
    <location>
        <begin position="12"/>
        <end position="33"/>
    </location>
</feature>
<keyword evidence="3" id="KW-1185">Reference proteome</keyword>
<protein>
    <submittedName>
        <fullName evidence="2">DUF2182 domain-containing protein</fullName>
    </submittedName>
</protein>
<gene>
    <name evidence="2" type="ORF">ACFO0U_15920</name>
</gene>
<evidence type="ECO:0000313" key="2">
    <source>
        <dbReference type="EMBL" id="MFC4540255.1"/>
    </source>
</evidence>
<feature type="transmembrane region" description="Helical" evidence="1">
    <location>
        <begin position="53"/>
        <end position="76"/>
    </location>
</feature>
<feature type="transmembrane region" description="Helical" evidence="1">
    <location>
        <begin position="180"/>
        <end position="213"/>
    </location>
</feature>
<comment type="caution">
    <text evidence="2">The sequence shown here is derived from an EMBL/GenBank/DDBJ whole genome shotgun (WGS) entry which is preliminary data.</text>
</comment>